<protein>
    <submittedName>
        <fullName evidence="3">Pilus assembly protein</fullName>
    </submittedName>
</protein>
<gene>
    <name evidence="3" type="ORF">D7V88_17625</name>
</gene>
<keyword evidence="4" id="KW-1185">Reference proteome</keyword>
<dbReference type="Proteomes" id="UP000268094">
    <property type="component" value="Unassembled WGS sequence"/>
</dbReference>
<evidence type="ECO:0000313" key="4">
    <source>
        <dbReference type="Proteomes" id="UP000268094"/>
    </source>
</evidence>
<sequence length="258" mass="28617">MRDRRESGQVAVETAIVLPMFVFLILGTLQLGMMHQARLMTKYAAYKAVRAGALHNANVKEMERAAIAVLLPLISSSTGGGGETIKAIESATDFQMKYVWASKNTMMDAPGMKYADVTICGPLRNEMGATSGELDFDNPSRITSTGDWAQSQRSKLRIQVTFNYRLPIPFADMVIYNIARAKEMPPVLRLGNGKDKTEYVTGREMKGGVGKYDTAAQSSLYILPIRATYTMRMQSNFYLGANPLPDKNECVFPFETQQ</sequence>
<dbReference type="InterPro" id="IPR012495">
    <property type="entry name" value="TadE-like_dom"/>
</dbReference>
<reference evidence="4" key="1">
    <citation type="submission" date="2018-09" db="EMBL/GenBank/DDBJ databases">
        <authorList>
            <person name="Livingstone P.G."/>
            <person name="Whitworth D.E."/>
        </authorList>
    </citation>
    <scope>NUCLEOTIDE SEQUENCE [LARGE SCALE GENOMIC DNA]</scope>
    <source>
        <strain evidence="4">CA054A</strain>
    </source>
</reference>
<evidence type="ECO:0000256" key="1">
    <source>
        <dbReference type="SAM" id="Phobius"/>
    </source>
</evidence>
<keyword evidence="1" id="KW-1133">Transmembrane helix</keyword>
<dbReference type="RefSeq" id="WP_120541824.1">
    <property type="nucleotide sequence ID" value="NZ_RAVZ01000112.1"/>
</dbReference>
<evidence type="ECO:0000313" key="3">
    <source>
        <dbReference type="EMBL" id="RKG86558.1"/>
    </source>
</evidence>
<dbReference type="OrthoDB" id="5490152at2"/>
<evidence type="ECO:0000259" key="2">
    <source>
        <dbReference type="Pfam" id="PF07811"/>
    </source>
</evidence>
<dbReference type="AlphaFoldDB" id="A0A3A8IV50"/>
<feature type="domain" description="TadE-like" evidence="2">
    <location>
        <begin position="8"/>
        <end position="50"/>
    </location>
</feature>
<keyword evidence="1" id="KW-0812">Transmembrane</keyword>
<dbReference type="Pfam" id="PF07811">
    <property type="entry name" value="TadE"/>
    <property type="match status" value="1"/>
</dbReference>
<keyword evidence="1" id="KW-0472">Membrane</keyword>
<dbReference type="EMBL" id="RAVZ01000112">
    <property type="protein sequence ID" value="RKG86558.1"/>
    <property type="molecule type" value="Genomic_DNA"/>
</dbReference>
<organism evidence="3 4">
    <name type="scientific">Corallococcus terminator</name>
    <dbReference type="NCBI Taxonomy" id="2316733"/>
    <lineage>
        <taxon>Bacteria</taxon>
        <taxon>Pseudomonadati</taxon>
        <taxon>Myxococcota</taxon>
        <taxon>Myxococcia</taxon>
        <taxon>Myxococcales</taxon>
        <taxon>Cystobacterineae</taxon>
        <taxon>Myxococcaceae</taxon>
        <taxon>Corallococcus</taxon>
    </lineage>
</organism>
<feature type="transmembrane region" description="Helical" evidence="1">
    <location>
        <begin position="12"/>
        <end position="33"/>
    </location>
</feature>
<accession>A0A3A8IV50</accession>
<proteinExistence type="predicted"/>
<comment type="caution">
    <text evidence="3">The sequence shown here is derived from an EMBL/GenBank/DDBJ whole genome shotgun (WGS) entry which is preliminary data.</text>
</comment>
<name>A0A3A8IV50_9BACT</name>